<dbReference type="InterPro" id="IPR007612">
    <property type="entry name" value="LOR"/>
</dbReference>
<evidence type="ECO:0000256" key="1">
    <source>
        <dbReference type="ARBA" id="ARBA00005437"/>
    </source>
</evidence>
<feature type="compositionally biased region" description="Polar residues" evidence="2">
    <location>
        <begin position="242"/>
        <end position="252"/>
    </location>
</feature>
<comment type="similarity">
    <text evidence="1">Belongs to the LOR family.</text>
</comment>
<dbReference type="PANTHER" id="PTHR31087">
    <property type="match status" value="1"/>
</dbReference>
<evidence type="ECO:0000313" key="4">
    <source>
        <dbReference type="Proteomes" id="UP001161247"/>
    </source>
</evidence>
<dbReference type="EMBL" id="OX459119">
    <property type="protein sequence ID" value="CAI9094186.1"/>
    <property type="molecule type" value="Genomic_DNA"/>
</dbReference>
<name>A0AAV1CFK6_OLDCO</name>
<dbReference type="Gene3D" id="2.40.160.200">
    <property type="entry name" value="LURP1-related"/>
    <property type="match status" value="1"/>
</dbReference>
<proteinExistence type="inferred from homology"/>
<keyword evidence="4" id="KW-1185">Reference proteome</keyword>
<protein>
    <submittedName>
        <fullName evidence="3">OLC1v1029880C1</fullName>
    </submittedName>
</protein>
<dbReference type="InterPro" id="IPR025659">
    <property type="entry name" value="Tubby-like_C"/>
</dbReference>
<feature type="region of interest" description="Disordered" evidence="2">
    <location>
        <begin position="236"/>
        <end position="273"/>
    </location>
</feature>
<evidence type="ECO:0000256" key="2">
    <source>
        <dbReference type="SAM" id="MobiDB-lite"/>
    </source>
</evidence>
<dbReference type="PANTHER" id="PTHR31087:SF14">
    <property type="entry name" value="PROTEIN LURP-ONE-RELATED 17"/>
    <property type="match status" value="1"/>
</dbReference>
<sequence>MVFPFMKNKSKKTVCCPEDQYHHQHHQNDGESTSPHEEVTVLTVWRKSLLLSCEGFTVIGSDGNLVFRVDNYAGRYRRPSQVVLMDGKGMPLLTLLRRKKFGLVDNWLVFEGEIEDCSDKIMSSKKPIYIVKKNYVLHSNFGVLAYVYRGMSEKRHSYVIEGSYAIRSCKVYDESRRVVAEIKKKESSTGGGALMVVLIIEYLTSKVDAYTLQMEKMETVMAKWCKQNGAPFPNFDFEDDQSLQGSKGQNDQAGFDASDWDGSSEDEDNHTLG</sequence>
<accession>A0AAV1CFK6</accession>
<dbReference type="InterPro" id="IPR038595">
    <property type="entry name" value="LOR_sf"/>
</dbReference>
<organism evidence="3 4">
    <name type="scientific">Oldenlandia corymbosa var. corymbosa</name>
    <dbReference type="NCBI Taxonomy" id="529605"/>
    <lineage>
        <taxon>Eukaryota</taxon>
        <taxon>Viridiplantae</taxon>
        <taxon>Streptophyta</taxon>
        <taxon>Embryophyta</taxon>
        <taxon>Tracheophyta</taxon>
        <taxon>Spermatophyta</taxon>
        <taxon>Magnoliopsida</taxon>
        <taxon>eudicotyledons</taxon>
        <taxon>Gunneridae</taxon>
        <taxon>Pentapetalae</taxon>
        <taxon>asterids</taxon>
        <taxon>lamiids</taxon>
        <taxon>Gentianales</taxon>
        <taxon>Rubiaceae</taxon>
        <taxon>Rubioideae</taxon>
        <taxon>Spermacoceae</taxon>
        <taxon>Hedyotis-Oldenlandia complex</taxon>
        <taxon>Oldenlandia</taxon>
    </lineage>
</organism>
<evidence type="ECO:0000313" key="3">
    <source>
        <dbReference type="EMBL" id="CAI9094186.1"/>
    </source>
</evidence>
<gene>
    <name evidence="3" type="ORF">OLC1_LOCUS5409</name>
</gene>
<feature type="compositionally biased region" description="Acidic residues" evidence="2">
    <location>
        <begin position="258"/>
        <end position="273"/>
    </location>
</feature>
<dbReference type="AlphaFoldDB" id="A0AAV1CFK6"/>
<dbReference type="Pfam" id="PF04525">
    <property type="entry name" value="LOR"/>
    <property type="match status" value="1"/>
</dbReference>
<dbReference type="SUPFAM" id="SSF54518">
    <property type="entry name" value="Tubby C-terminal domain-like"/>
    <property type="match status" value="1"/>
</dbReference>
<reference evidence="3" key="1">
    <citation type="submission" date="2023-03" db="EMBL/GenBank/DDBJ databases">
        <authorList>
            <person name="Julca I."/>
        </authorList>
    </citation>
    <scope>NUCLEOTIDE SEQUENCE</scope>
</reference>
<dbReference type="Proteomes" id="UP001161247">
    <property type="component" value="Chromosome 2"/>
</dbReference>